<organism evidence="1 2">
    <name type="scientific">Rhodanobacter hydrolyticus</name>
    <dbReference type="NCBI Taxonomy" id="2250595"/>
    <lineage>
        <taxon>Bacteria</taxon>
        <taxon>Pseudomonadati</taxon>
        <taxon>Pseudomonadota</taxon>
        <taxon>Gammaproteobacteria</taxon>
        <taxon>Lysobacterales</taxon>
        <taxon>Rhodanobacteraceae</taxon>
        <taxon>Rhodanobacter</taxon>
    </lineage>
</organism>
<evidence type="ECO:0008006" key="3">
    <source>
        <dbReference type="Google" id="ProtNLM"/>
    </source>
</evidence>
<reference evidence="1 2" key="1">
    <citation type="submission" date="2020-10" db="EMBL/GenBank/DDBJ databases">
        <title>Phylogeny of dyella-like bacteria.</title>
        <authorList>
            <person name="Fu J."/>
        </authorList>
    </citation>
    <scope>NUCLEOTIDE SEQUENCE [LARGE SCALE GENOMIC DNA]</scope>
    <source>
        <strain evidence="1 2">KACC 19113</strain>
    </source>
</reference>
<dbReference type="Proteomes" id="UP001620339">
    <property type="component" value="Unassembled WGS sequence"/>
</dbReference>
<proteinExistence type="predicted"/>
<dbReference type="RefSeq" id="WP_404613515.1">
    <property type="nucleotide sequence ID" value="NZ_JADIKK010000008.1"/>
</dbReference>
<accession>A0ABW8J887</accession>
<evidence type="ECO:0000313" key="2">
    <source>
        <dbReference type="Proteomes" id="UP001620339"/>
    </source>
</evidence>
<evidence type="ECO:0000313" key="1">
    <source>
        <dbReference type="EMBL" id="MFK2877336.1"/>
    </source>
</evidence>
<dbReference type="EMBL" id="JADIKK010000008">
    <property type="protein sequence ID" value="MFK2877336.1"/>
    <property type="molecule type" value="Genomic_DNA"/>
</dbReference>
<gene>
    <name evidence="1" type="ORF">ISP25_09680</name>
</gene>
<dbReference type="PROSITE" id="PS51257">
    <property type="entry name" value="PROKAR_LIPOPROTEIN"/>
    <property type="match status" value="1"/>
</dbReference>
<keyword evidence="2" id="KW-1185">Reference proteome</keyword>
<protein>
    <recommendedName>
        <fullName evidence="3">Lipoprotein</fullName>
    </recommendedName>
</protein>
<name>A0ABW8J887_9GAMM</name>
<comment type="caution">
    <text evidence="1">The sequence shown here is derived from an EMBL/GenBank/DDBJ whole genome shotgun (WGS) entry which is preliminary data.</text>
</comment>
<sequence length="125" mass="13304">MKWNILMAVVTATLVLTSCMPVTREAGQRINGKGSAPEFVVTITRSGSYALCGRPETEPDIRAYLPVEAMRAPQPTLRAFVEGGIETAAGSKALHTLLTEASDFGITHIVIDRPDPYSTATAPGC</sequence>